<sequence length="301" mass="32731">MQDLNDLYYYAKVVEHGGFAPAGRALGEPKSKLSRRIALLEERLGVRLIQRSTRHFSVTEIGQTFYAHCRAMLVEAEAAAESIEVTRSQPRGVVRVSCPTMLLDFRVAAMVADFMAHCPDVEVHLDATNRRVDVIAEGFDVAIRVRPPPLEDSELVLKVLAERTQCLVAAPSLLDRHGHSHGPADLHLLPSVALGVPQGEHSWRLVGPDGAIAEVPHHPRLITRGMTALRAAALAGVGVAQLPTMIVRDALEAGQLVNVAPDWAPPKEIVHAVFPSRRGLLPSVRLFIDHLAASFAALDES</sequence>
<evidence type="ECO:0000256" key="1">
    <source>
        <dbReference type="ARBA" id="ARBA00009437"/>
    </source>
</evidence>
<dbReference type="Proteomes" id="UP000051863">
    <property type="component" value="Unassembled WGS sequence"/>
</dbReference>
<dbReference type="Gene3D" id="1.10.10.10">
    <property type="entry name" value="Winged helix-like DNA-binding domain superfamily/Winged helix DNA-binding domain"/>
    <property type="match status" value="1"/>
</dbReference>
<dbReference type="GO" id="GO:0043565">
    <property type="term" value="F:sequence-specific DNA binding"/>
    <property type="evidence" value="ECO:0007669"/>
    <property type="project" value="TreeGrafter"/>
</dbReference>
<dbReference type="RefSeq" id="WP_057629225.1">
    <property type="nucleotide sequence ID" value="NZ_LDJJ01000043.1"/>
</dbReference>
<dbReference type="NCBIfam" id="NF011573">
    <property type="entry name" value="PRK14997.1"/>
    <property type="match status" value="1"/>
</dbReference>
<comment type="caution">
    <text evidence="6">The sequence shown here is derived from an EMBL/GenBank/DDBJ whole genome shotgun (WGS) entry which is preliminary data.</text>
</comment>
<proteinExistence type="inferred from homology"/>
<dbReference type="OrthoDB" id="5671700at2"/>
<name>A0A0R0CAM1_9GAMM</name>
<reference evidence="6 7" key="1">
    <citation type="submission" date="2015-05" db="EMBL/GenBank/DDBJ databases">
        <title>Genome sequencing and analysis of members of genus Stenotrophomonas.</title>
        <authorList>
            <person name="Patil P.P."/>
            <person name="Midha S."/>
            <person name="Patil P.B."/>
        </authorList>
    </citation>
    <scope>NUCLEOTIDE SEQUENCE [LARGE SCALE GENOMIC DNA]</scope>
    <source>
        <strain evidence="6 7">DSM 18941</strain>
    </source>
</reference>
<accession>A0A0R0CAM1</accession>
<dbReference type="InterPro" id="IPR036388">
    <property type="entry name" value="WH-like_DNA-bd_sf"/>
</dbReference>
<dbReference type="CDD" id="cd08473">
    <property type="entry name" value="PBP2_CrgA_like_4"/>
    <property type="match status" value="1"/>
</dbReference>
<dbReference type="SUPFAM" id="SSF53850">
    <property type="entry name" value="Periplasmic binding protein-like II"/>
    <property type="match status" value="1"/>
</dbReference>
<dbReference type="AlphaFoldDB" id="A0A0R0CAM1"/>
<evidence type="ECO:0000313" key="7">
    <source>
        <dbReference type="Proteomes" id="UP000051863"/>
    </source>
</evidence>
<organism evidence="6 7">
    <name type="scientific">Stenotrophomonas terrae</name>
    <dbReference type="NCBI Taxonomy" id="405446"/>
    <lineage>
        <taxon>Bacteria</taxon>
        <taxon>Pseudomonadati</taxon>
        <taxon>Pseudomonadota</taxon>
        <taxon>Gammaproteobacteria</taxon>
        <taxon>Lysobacterales</taxon>
        <taxon>Lysobacteraceae</taxon>
        <taxon>Stenotrophomonas</taxon>
    </lineage>
</organism>
<dbReference type="PROSITE" id="PS50931">
    <property type="entry name" value="HTH_LYSR"/>
    <property type="match status" value="1"/>
</dbReference>
<dbReference type="PANTHER" id="PTHR30537:SF31">
    <property type="entry name" value="TRANSCRIPTIONAL REGULATOR, LYSR FAMILY"/>
    <property type="match status" value="1"/>
</dbReference>
<dbReference type="InterPro" id="IPR036390">
    <property type="entry name" value="WH_DNA-bd_sf"/>
</dbReference>
<comment type="similarity">
    <text evidence="1">Belongs to the LysR transcriptional regulatory family.</text>
</comment>
<dbReference type="PATRIC" id="fig|405446.3.peg.2230"/>
<keyword evidence="7" id="KW-1185">Reference proteome</keyword>
<dbReference type="InterPro" id="IPR005119">
    <property type="entry name" value="LysR_subst-bd"/>
</dbReference>
<dbReference type="SUPFAM" id="SSF46785">
    <property type="entry name" value="Winged helix' DNA-binding domain"/>
    <property type="match status" value="1"/>
</dbReference>
<evidence type="ECO:0000256" key="4">
    <source>
        <dbReference type="ARBA" id="ARBA00023163"/>
    </source>
</evidence>
<dbReference type="PANTHER" id="PTHR30537">
    <property type="entry name" value="HTH-TYPE TRANSCRIPTIONAL REGULATOR"/>
    <property type="match status" value="1"/>
</dbReference>
<dbReference type="Pfam" id="PF00126">
    <property type="entry name" value="HTH_1"/>
    <property type="match status" value="1"/>
</dbReference>
<keyword evidence="4" id="KW-0804">Transcription</keyword>
<evidence type="ECO:0000256" key="3">
    <source>
        <dbReference type="ARBA" id="ARBA00023125"/>
    </source>
</evidence>
<dbReference type="GO" id="GO:0003700">
    <property type="term" value="F:DNA-binding transcription factor activity"/>
    <property type="evidence" value="ECO:0007669"/>
    <property type="project" value="InterPro"/>
</dbReference>
<feature type="domain" description="HTH lysR-type" evidence="5">
    <location>
        <begin position="1"/>
        <end position="59"/>
    </location>
</feature>
<dbReference type="InterPro" id="IPR058163">
    <property type="entry name" value="LysR-type_TF_proteobact-type"/>
</dbReference>
<keyword evidence="3" id="KW-0238">DNA-binding</keyword>
<evidence type="ECO:0000313" key="6">
    <source>
        <dbReference type="EMBL" id="KRG66637.1"/>
    </source>
</evidence>
<keyword evidence="2" id="KW-0805">Transcription regulation</keyword>
<dbReference type="FunFam" id="1.10.10.10:FF:000001">
    <property type="entry name" value="LysR family transcriptional regulator"/>
    <property type="match status" value="1"/>
</dbReference>
<dbReference type="EMBL" id="LDJJ01000043">
    <property type="protein sequence ID" value="KRG66637.1"/>
    <property type="molecule type" value="Genomic_DNA"/>
</dbReference>
<dbReference type="Pfam" id="PF03466">
    <property type="entry name" value="LysR_substrate"/>
    <property type="match status" value="1"/>
</dbReference>
<gene>
    <name evidence="6" type="ORF">ABB27_13065</name>
</gene>
<protein>
    <submittedName>
        <fullName evidence="6">LysR family transcriptional regulator</fullName>
    </submittedName>
</protein>
<dbReference type="GO" id="GO:0006351">
    <property type="term" value="P:DNA-templated transcription"/>
    <property type="evidence" value="ECO:0007669"/>
    <property type="project" value="TreeGrafter"/>
</dbReference>
<dbReference type="InterPro" id="IPR000847">
    <property type="entry name" value="LysR_HTH_N"/>
</dbReference>
<evidence type="ECO:0000256" key="2">
    <source>
        <dbReference type="ARBA" id="ARBA00023015"/>
    </source>
</evidence>
<dbReference type="Gene3D" id="3.40.190.290">
    <property type="match status" value="1"/>
</dbReference>
<evidence type="ECO:0000259" key="5">
    <source>
        <dbReference type="PROSITE" id="PS50931"/>
    </source>
</evidence>